<dbReference type="Gene3D" id="3.40.50.1000">
    <property type="entry name" value="HAD superfamily/HAD-like"/>
    <property type="match status" value="1"/>
</dbReference>
<keyword evidence="2" id="KW-0325">Glycoprotein</keyword>
<dbReference type="InterPro" id="IPR010028">
    <property type="entry name" value="Acid_phosphatase_pln"/>
</dbReference>
<dbReference type="InterPro" id="IPR005519">
    <property type="entry name" value="Acid_phosphat_B-like"/>
</dbReference>
<dbReference type="NCBIfam" id="TIGR01675">
    <property type="entry name" value="plant-AP"/>
    <property type="match status" value="1"/>
</dbReference>
<name>A0A6A1WH60_9ROSI</name>
<dbReference type="PANTHER" id="PTHR31284:SF9">
    <property type="entry name" value="HAD SUPERFAMILY, SUBFAMILY IIIB ACID PHOSPHATASE"/>
    <property type="match status" value="1"/>
</dbReference>
<dbReference type="InterPro" id="IPR023214">
    <property type="entry name" value="HAD_sf"/>
</dbReference>
<dbReference type="AlphaFoldDB" id="A0A6A1WH60"/>
<dbReference type="EMBL" id="RXIC02000020">
    <property type="protein sequence ID" value="KAB1224669.1"/>
    <property type="molecule type" value="Genomic_DNA"/>
</dbReference>
<proteinExistence type="inferred from homology"/>
<dbReference type="PANTHER" id="PTHR31284">
    <property type="entry name" value="ACID PHOSPHATASE-LIKE PROTEIN"/>
    <property type="match status" value="1"/>
</dbReference>
<dbReference type="GO" id="GO:0045735">
    <property type="term" value="F:nutrient reservoir activity"/>
    <property type="evidence" value="ECO:0007669"/>
    <property type="project" value="UniProtKB-UniRule"/>
</dbReference>
<evidence type="ECO:0000256" key="2">
    <source>
        <dbReference type="ARBA" id="ARBA00023180"/>
    </source>
</evidence>
<dbReference type="OrthoDB" id="59415at2759"/>
<comment type="function">
    <text evidence="3">May function as somatic storage protein during early seedling development.</text>
</comment>
<keyword evidence="5" id="KW-1185">Reference proteome</keyword>
<dbReference type="InterPro" id="IPR036412">
    <property type="entry name" value="HAD-like_sf"/>
</dbReference>
<sequence length="257" mass="29393">MIKAMVHRIREVMIVLVVAVYVKATGAKPYWSWASVSPEDESYCLSWRLAVEANNVRGWRTVPPQCMGDIENYMVGGQYFRDLHFLVDLILSYANEIVLSDDRMDAWILDVDDTCISNLFYYKGKRYGCDPYDPAGFKAWAMRGVCPAIPSVLSLFNKLIDSGFKVFLVTGRDEETLGQATTDNLHDQGFVGYERLILRTAAYRGQSAVKYKSQIRKQLSEQGYRIWGNVGDQWSDLQGEYLGNRTFKLPNPMYFVP</sequence>
<dbReference type="SUPFAM" id="SSF56784">
    <property type="entry name" value="HAD-like"/>
    <property type="match status" value="1"/>
</dbReference>
<keyword evidence="3" id="KW-0758">Storage protein</keyword>
<accession>A0A6A1WH60</accession>
<evidence type="ECO:0000313" key="5">
    <source>
        <dbReference type="Proteomes" id="UP000516437"/>
    </source>
</evidence>
<keyword evidence="1" id="KW-0732">Signal</keyword>
<dbReference type="CDD" id="cd07535">
    <property type="entry name" value="HAD_VSP"/>
    <property type="match status" value="1"/>
</dbReference>
<dbReference type="PIRSF" id="PIRSF002674">
    <property type="entry name" value="VSP"/>
    <property type="match status" value="1"/>
</dbReference>
<dbReference type="Pfam" id="PF03767">
    <property type="entry name" value="Acid_phosphat_B"/>
    <property type="match status" value="1"/>
</dbReference>
<comment type="similarity">
    <text evidence="3">Belongs to the APS1/VSP family.</text>
</comment>
<protein>
    <submittedName>
        <fullName evidence="4">Acid phosphatase 1</fullName>
    </submittedName>
</protein>
<organism evidence="4 5">
    <name type="scientific">Morella rubra</name>
    <name type="common">Chinese bayberry</name>
    <dbReference type="NCBI Taxonomy" id="262757"/>
    <lineage>
        <taxon>Eukaryota</taxon>
        <taxon>Viridiplantae</taxon>
        <taxon>Streptophyta</taxon>
        <taxon>Embryophyta</taxon>
        <taxon>Tracheophyta</taxon>
        <taxon>Spermatophyta</taxon>
        <taxon>Magnoliopsida</taxon>
        <taxon>eudicotyledons</taxon>
        <taxon>Gunneridae</taxon>
        <taxon>Pentapetalae</taxon>
        <taxon>rosids</taxon>
        <taxon>fabids</taxon>
        <taxon>Fagales</taxon>
        <taxon>Myricaceae</taxon>
        <taxon>Morella</taxon>
    </lineage>
</organism>
<gene>
    <name evidence="4" type="ORF">CJ030_MR2G024705</name>
</gene>
<dbReference type="Proteomes" id="UP000516437">
    <property type="component" value="Chromosome 2"/>
</dbReference>
<dbReference type="GO" id="GO:0003993">
    <property type="term" value="F:acid phosphatase activity"/>
    <property type="evidence" value="ECO:0007669"/>
    <property type="project" value="InterPro"/>
</dbReference>
<comment type="caution">
    <text evidence="4">The sequence shown here is derived from an EMBL/GenBank/DDBJ whole genome shotgun (WGS) entry which is preliminary data.</text>
</comment>
<dbReference type="InterPro" id="IPR014403">
    <property type="entry name" value="APS1/VSP"/>
</dbReference>
<reference evidence="4 5" key="1">
    <citation type="journal article" date="2019" name="Plant Biotechnol. J.">
        <title>The red bayberry genome and genetic basis of sex determination.</title>
        <authorList>
            <person name="Jia H.M."/>
            <person name="Jia H.J."/>
            <person name="Cai Q.L."/>
            <person name="Wang Y."/>
            <person name="Zhao H.B."/>
            <person name="Yang W.F."/>
            <person name="Wang G.Y."/>
            <person name="Li Y.H."/>
            <person name="Zhan D.L."/>
            <person name="Shen Y.T."/>
            <person name="Niu Q.F."/>
            <person name="Chang L."/>
            <person name="Qiu J."/>
            <person name="Zhao L."/>
            <person name="Xie H.B."/>
            <person name="Fu W.Y."/>
            <person name="Jin J."/>
            <person name="Li X.W."/>
            <person name="Jiao Y."/>
            <person name="Zhou C.C."/>
            <person name="Tu T."/>
            <person name="Chai C.Y."/>
            <person name="Gao J.L."/>
            <person name="Fan L.J."/>
            <person name="van de Weg E."/>
            <person name="Wang J.Y."/>
            <person name="Gao Z.S."/>
        </authorList>
    </citation>
    <scope>NUCLEOTIDE SEQUENCE [LARGE SCALE GENOMIC DNA]</scope>
    <source>
        <tissue evidence="4">Leaves</tissue>
    </source>
</reference>
<evidence type="ECO:0000313" key="4">
    <source>
        <dbReference type="EMBL" id="KAB1224669.1"/>
    </source>
</evidence>
<evidence type="ECO:0000256" key="1">
    <source>
        <dbReference type="ARBA" id="ARBA00022729"/>
    </source>
</evidence>
<evidence type="ECO:0000256" key="3">
    <source>
        <dbReference type="PIRNR" id="PIRNR002674"/>
    </source>
</evidence>